<dbReference type="GO" id="GO:0016810">
    <property type="term" value="F:hydrolase activity, acting on carbon-nitrogen (but not peptide) bonds"/>
    <property type="evidence" value="ECO:0007669"/>
    <property type="project" value="InterPro"/>
</dbReference>
<comment type="caution">
    <text evidence="6">The sequence shown here is derived from an EMBL/GenBank/DDBJ whole genome shotgun (WGS) entry which is preliminary data.</text>
</comment>
<dbReference type="GO" id="GO:0008798">
    <property type="term" value="F:beta-aspartyl-peptidase activity"/>
    <property type="evidence" value="ECO:0007669"/>
    <property type="project" value="InterPro"/>
</dbReference>
<dbReference type="Gene3D" id="3.20.20.140">
    <property type="entry name" value="Metal-dependent hydrolases"/>
    <property type="match status" value="1"/>
</dbReference>
<evidence type="ECO:0000313" key="7">
    <source>
        <dbReference type="Proteomes" id="UP000220840"/>
    </source>
</evidence>
<feature type="binding site" evidence="3">
    <location>
        <position position="290"/>
    </location>
    <ligand>
        <name>substrate</name>
    </ligand>
</feature>
<proteinExistence type="inferred from homology"/>
<dbReference type="SUPFAM" id="SSF51338">
    <property type="entry name" value="Composite domain of metallo-dependent hydrolases"/>
    <property type="match status" value="1"/>
</dbReference>
<comment type="similarity">
    <text evidence="1">Belongs to the peptidase M38 family.</text>
</comment>
<dbReference type="InterPro" id="IPR006680">
    <property type="entry name" value="Amidohydro-rel"/>
</dbReference>
<dbReference type="PANTHER" id="PTHR11647:SF1">
    <property type="entry name" value="COLLAPSIN RESPONSE MEDIATOR PROTEIN"/>
    <property type="match status" value="1"/>
</dbReference>
<dbReference type="Pfam" id="PF01979">
    <property type="entry name" value="Amidohydro_1"/>
    <property type="match status" value="1"/>
</dbReference>
<dbReference type="GO" id="GO:0046872">
    <property type="term" value="F:metal ion binding"/>
    <property type="evidence" value="ECO:0007669"/>
    <property type="project" value="UniProtKB-KW"/>
</dbReference>
<dbReference type="EC" id="3.4.19.-" evidence="1"/>
<dbReference type="InterPro" id="IPR010229">
    <property type="entry name" value="Pept_M38_dipep"/>
</dbReference>
<name>A0A2A7MDH5_9CLOT</name>
<feature type="binding site" evidence="4">
    <location>
        <position position="286"/>
    </location>
    <ligand>
        <name>Zn(2+)</name>
        <dbReference type="ChEBI" id="CHEBI:29105"/>
        <label>1</label>
        <note>catalytic</note>
    </ligand>
</feature>
<dbReference type="NCBIfam" id="TIGR01975">
    <property type="entry name" value="isoAsp_dipep"/>
    <property type="match status" value="1"/>
</dbReference>
<feature type="active site" description="Proton acceptor" evidence="2">
    <location>
        <position position="286"/>
    </location>
</feature>
<feature type="binding site" evidence="3">
    <location>
        <position position="164"/>
    </location>
    <ligand>
        <name>substrate</name>
    </ligand>
</feature>
<evidence type="ECO:0000256" key="1">
    <source>
        <dbReference type="PIRNR" id="PIRNR001238"/>
    </source>
</evidence>
<feature type="binding site" evidence="4">
    <location>
        <position position="225"/>
    </location>
    <ligand>
        <name>Zn(2+)</name>
        <dbReference type="ChEBI" id="CHEBI:29105"/>
        <label>2</label>
        <note>catalytic</note>
    </ligand>
</feature>
<dbReference type="AlphaFoldDB" id="A0A2A7MDH5"/>
<dbReference type="Proteomes" id="UP000220840">
    <property type="component" value="Unassembled WGS sequence"/>
</dbReference>
<dbReference type="GO" id="GO:0006508">
    <property type="term" value="P:proteolysis"/>
    <property type="evidence" value="ECO:0007669"/>
    <property type="project" value="UniProtKB-KW"/>
</dbReference>
<dbReference type="GO" id="GO:0008237">
    <property type="term" value="F:metallopeptidase activity"/>
    <property type="evidence" value="ECO:0007669"/>
    <property type="project" value="UniProtKB-KW"/>
</dbReference>
<dbReference type="SUPFAM" id="SSF51556">
    <property type="entry name" value="Metallo-dependent hydrolases"/>
    <property type="match status" value="1"/>
</dbReference>
<dbReference type="STRING" id="137838.GCA_001458595_00599"/>
<dbReference type="Gene3D" id="2.30.40.10">
    <property type="entry name" value="Urease, subunit C, domain 1"/>
    <property type="match status" value="1"/>
</dbReference>
<feature type="binding site" evidence="3">
    <location>
        <begin position="69"/>
        <end position="71"/>
    </location>
    <ligand>
        <name>substrate</name>
    </ligand>
</feature>
<evidence type="ECO:0000256" key="3">
    <source>
        <dbReference type="PIRSR" id="PIRSR001238-2"/>
    </source>
</evidence>
<dbReference type="InterPro" id="IPR032466">
    <property type="entry name" value="Metal_Hydrolase"/>
</dbReference>
<feature type="binding site" evidence="3">
    <location>
        <position position="131"/>
    </location>
    <ligand>
        <name>substrate</name>
    </ligand>
</feature>
<feature type="binding site" evidence="4">
    <location>
        <position position="64"/>
    </location>
    <ligand>
        <name>Zn(2+)</name>
        <dbReference type="ChEBI" id="CHEBI:29105"/>
        <label>1</label>
        <note>catalytic</note>
    </ligand>
</feature>
<feature type="domain" description="Amidohydrolase-related" evidence="5">
    <location>
        <begin position="273"/>
        <end position="377"/>
    </location>
</feature>
<keyword evidence="1" id="KW-0482">Metalloprotease</keyword>
<comment type="subcellular location">
    <subcellularLocation>
        <location evidence="1">Cytoplasm</location>
    </subcellularLocation>
</comment>
<comment type="cofactor">
    <cofactor evidence="1 4">
        <name>Zn(2+)</name>
        <dbReference type="ChEBI" id="CHEBI:29105"/>
    </cofactor>
    <text evidence="1 4">Binds 2 Zn(2+) ions per subunit.</text>
</comment>
<dbReference type="InterPro" id="IPR050378">
    <property type="entry name" value="Metallo-dep_Hydrolases_sf"/>
</dbReference>
<dbReference type="RefSeq" id="WP_058293550.1">
    <property type="nucleotide sequence ID" value="NZ_CAMRXG010000043.1"/>
</dbReference>
<dbReference type="InterPro" id="IPR011059">
    <property type="entry name" value="Metal-dep_hydrolase_composite"/>
</dbReference>
<feature type="binding site" evidence="3">
    <location>
        <position position="100"/>
    </location>
    <ligand>
        <name>substrate</name>
    </ligand>
</feature>
<dbReference type="EMBL" id="PDCJ01000003">
    <property type="protein sequence ID" value="PEG29649.1"/>
    <property type="molecule type" value="Genomic_DNA"/>
</dbReference>
<dbReference type="GO" id="GO:0005737">
    <property type="term" value="C:cytoplasm"/>
    <property type="evidence" value="ECO:0007669"/>
    <property type="project" value="UniProtKB-SubCell"/>
</dbReference>
<feature type="binding site" evidence="4">
    <location>
        <position position="62"/>
    </location>
    <ligand>
        <name>Zn(2+)</name>
        <dbReference type="ChEBI" id="CHEBI:29105"/>
        <label>1</label>
        <note>catalytic</note>
    </ligand>
</feature>
<dbReference type="OrthoDB" id="9775607at2"/>
<sequence length="390" mass="42317">MITIIKGCEVYSPRYIGVKDVLVVGEKIEGIYDSLNIQNVELDIEIIDGHGKLLFPGFIDSHVHILGGGGEGGYETRTPEIGLSTITESGITTLVGCIGTDNVCRSSKSLIAKAKSLKNLGLSVYCYTGSYEIPVKTLTGSIKGDLLLIEEFIGVGEIAISDNRSSQATYEEFLRTIAESRVGGILSGKCGIVNIHLGDGARRLKYLFDLIEGTEIPASQLLPTHINRNSDLLQDGIRYTKEGGFIDLTTSCDPDNLEEGEFRAGKALKFLIDNNVPIENITFSSDGNGSLPNFDKDGNLISYGICSVKSLYDEVCSAIKDFDVSIELALKVITSNVAERLCLKDKGIIQNGKDADLVMVNKESLEIETVIAKGKIMVQNRKAIVKGYFE</sequence>
<evidence type="ECO:0000313" key="6">
    <source>
        <dbReference type="EMBL" id="PEG29649.1"/>
    </source>
</evidence>
<keyword evidence="1" id="KW-0645">Protease</keyword>
<comment type="function">
    <text evidence="1">Catalyzes the hydrolytic cleavage of a subset of L-isoaspartyl (L-beta-aspartyl) dipeptides. Used to degrade proteins damaged by L-isoaspartyl residues formation.</text>
</comment>
<keyword evidence="7" id="KW-1185">Reference proteome</keyword>
<accession>A0A2A7MDH5</accession>
<evidence type="ECO:0000259" key="5">
    <source>
        <dbReference type="Pfam" id="PF01979"/>
    </source>
</evidence>
<protein>
    <recommendedName>
        <fullName evidence="1">Isoaspartyl dipeptidase</fullName>
        <ecNumber evidence="1">3.4.19.-</ecNumber>
    </recommendedName>
</protein>
<reference evidence="6 7" key="1">
    <citation type="submission" date="2017-10" db="EMBL/GenBank/DDBJ databases">
        <title>Effective Description of Clostridium neonatale sp. nov. linked to necrotizing enterocolitis in neonates and a clarification of species assignable to the genus Clostridium (Prazmowski 1880) emend. Lawson and Rainey 2016.</title>
        <authorList>
            <person name="Bernard K."/>
            <person name="Burdz T."/>
            <person name="Wiebe D."/>
            <person name="Balcewich B."/>
            <person name="Alfa M."/>
            <person name="Bernier A.-M."/>
        </authorList>
    </citation>
    <scope>NUCLEOTIDE SEQUENCE [LARGE SCALE GENOMIC DNA]</scope>
    <source>
        <strain evidence="6 7">LCDC99A005</strain>
    </source>
</reference>
<evidence type="ECO:0000256" key="2">
    <source>
        <dbReference type="PIRSR" id="PIRSR001238-1"/>
    </source>
</evidence>
<feature type="binding site" evidence="4">
    <location>
        <position position="196"/>
    </location>
    <ligand>
        <name>Zn(2+)</name>
        <dbReference type="ChEBI" id="CHEBI:29105"/>
        <label>2</label>
        <note>catalytic</note>
    </ligand>
</feature>
<organism evidence="6 7">
    <name type="scientific">Clostridium neonatale</name>
    <dbReference type="NCBI Taxonomy" id="137838"/>
    <lineage>
        <taxon>Bacteria</taxon>
        <taxon>Bacillati</taxon>
        <taxon>Bacillota</taxon>
        <taxon>Clostridia</taxon>
        <taxon>Eubacteriales</taxon>
        <taxon>Clostridiaceae</taxon>
        <taxon>Clostridium</taxon>
    </lineage>
</organism>
<comment type="PTM">
    <text evidence="1">Carboxylation allows a single lysine to coordinate two zinc ions.</text>
</comment>
<gene>
    <name evidence="6" type="primary">iadA</name>
    <name evidence="6" type="ORF">CQ394_17080</name>
</gene>
<keyword evidence="1" id="KW-0378">Hydrolase</keyword>
<evidence type="ECO:0000256" key="4">
    <source>
        <dbReference type="PIRSR" id="PIRSR001238-3"/>
    </source>
</evidence>
<dbReference type="PIRSF" id="PIRSF001238">
    <property type="entry name" value="IadA"/>
    <property type="match status" value="1"/>
</dbReference>
<keyword evidence="1 4" id="KW-0862">Zinc</keyword>
<keyword evidence="1 4" id="KW-0479">Metal-binding</keyword>
<dbReference type="PANTHER" id="PTHR11647">
    <property type="entry name" value="HYDRANTOINASE/DIHYDROPYRIMIDINASE FAMILY MEMBER"/>
    <property type="match status" value="1"/>
</dbReference>
<feature type="binding site" evidence="3">
    <location>
        <position position="228"/>
    </location>
    <ligand>
        <name>substrate</name>
    </ligand>
</feature>